<organism evidence="2 3">
    <name type="scientific">Puccinia triticina</name>
    <dbReference type="NCBI Taxonomy" id="208348"/>
    <lineage>
        <taxon>Eukaryota</taxon>
        <taxon>Fungi</taxon>
        <taxon>Dikarya</taxon>
        <taxon>Basidiomycota</taxon>
        <taxon>Pucciniomycotina</taxon>
        <taxon>Pucciniomycetes</taxon>
        <taxon>Pucciniales</taxon>
        <taxon>Pucciniaceae</taxon>
        <taxon>Puccinia</taxon>
    </lineage>
</organism>
<feature type="compositionally biased region" description="Basic residues" evidence="1">
    <location>
        <begin position="47"/>
        <end position="56"/>
    </location>
</feature>
<evidence type="ECO:0000256" key="1">
    <source>
        <dbReference type="SAM" id="MobiDB-lite"/>
    </source>
</evidence>
<protein>
    <recommendedName>
        <fullName evidence="4">BZIP domain-containing protein</fullName>
    </recommendedName>
</protein>
<evidence type="ECO:0008006" key="4">
    <source>
        <dbReference type="Google" id="ProtNLM"/>
    </source>
</evidence>
<proteinExistence type="predicted"/>
<dbReference type="Proteomes" id="UP001164743">
    <property type="component" value="Chromosome 15A"/>
</dbReference>
<gene>
    <name evidence="2" type="ORF">PtA15_15A143</name>
</gene>
<feature type="region of interest" description="Disordered" evidence="1">
    <location>
        <begin position="1"/>
        <end position="65"/>
    </location>
</feature>
<evidence type="ECO:0000313" key="2">
    <source>
        <dbReference type="EMBL" id="WAQ91751.1"/>
    </source>
</evidence>
<dbReference type="EMBL" id="CP110435">
    <property type="protein sequence ID" value="WAQ91751.1"/>
    <property type="molecule type" value="Genomic_DNA"/>
</dbReference>
<keyword evidence="3" id="KW-1185">Reference proteome</keyword>
<name>A0ABY7D5Z8_9BASI</name>
<sequence>MLMNHSSHLLGSDQDKEETSPIKVPLATNQTIDVDEPLSPGPDSSLKRKASYKNRKASLPQGLEKAISESNDFRAKSLRFKERRETNRLALESSQEKKRIKIDKRRLRIEESDAQVRRAHAEAELV</sequence>
<accession>A0ABY7D5Z8</accession>
<reference evidence="2" key="1">
    <citation type="submission" date="2022-10" db="EMBL/GenBank/DDBJ databases">
        <title>Puccinia triticina Genome sequencing and assembly.</title>
        <authorList>
            <person name="Li C."/>
        </authorList>
    </citation>
    <scope>NUCLEOTIDE SEQUENCE</scope>
    <source>
        <strain evidence="2">Pt15</strain>
    </source>
</reference>
<dbReference type="GeneID" id="77804214"/>
<dbReference type="RefSeq" id="XP_053027306.1">
    <property type="nucleotide sequence ID" value="XM_053163319.1"/>
</dbReference>
<evidence type="ECO:0000313" key="3">
    <source>
        <dbReference type="Proteomes" id="UP001164743"/>
    </source>
</evidence>